<dbReference type="PATRIC" id="fig|1215343.11.peg.63"/>
<dbReference type="InterPro" id="IPR004113">
    <property type="entry name" value="FAD-bd_oxidored_4_C"/>
</dbReference>
<dbReference type="PROSITE" id="PS51387">
    <property type="entry name" value="FAD_PCMH"/>
    <property type="match status" value="1"/>
</dbReference>
<dbReference type="GO" id="GO:0071949">
    <property type="term" value="F:FAD binding"/>
    <property type="evidence" value="ECO:0007669"/>
    <property type="project" value="InterPro"/>
</dbReference>
<dbReference type="InterPro" id="IPR051264">
    <property type="entry name" value="FAD-oxidored/transferase_4"/>
</dbReference>
<comment type="similarity">
    <text evidence="2">Belongs to the FAD-binding oxidoreductase/transferase type 4 family.</text>
</comment>
<reference evidence="6 7" key="1">
    <citation type="journal article" date="2012" name="Stand. Genomic Sci.">
        <title>Complete genome sequence of Liberibacter crescens BT-1.</title>
        <authorList>
            <person name="Leonard M.T."/>
            <person name="Fagen J.R."/>
            <person name="Davis-Richardson A.G."/>
            <person name="Davis M.J."/>
            <person name="Triplett E.W."/>
        </authorList>
    </citation>
    <scope>NUCLEOTIDE SEQUENCE [LARGE SCALE GENOMIC DNA]</scope>
    <source>
        <strain evidence="6 7">BT-1</strain>
    </source>
</reference>
<keyword evidence="7" id="KW-1185">Reference proteome</keyword>
<keyword evidence="3" id="KW-0285">Flavoprotein</keyword>
<dbReference type="SUPFAM" id="SSF55103">
    <property type="entry name" value="FAD-linked oxidases, C-terminal domain"/>
    <property type="match status" value="1"/>
</dbReference>
<dbReference type="Gene3D" id="3.30.465.10">
    <property type="match status" value="1"/>
</dbReference>
<dbReference type="InterPro" id="IPR016171">
    <property type="entry name" value="Vanillyl_alc_oxidase_C-sub2"/>
</dbReference>
<evidence type="ECO:0000256" key="3">
    <source>
        <dbReference type="ARBA" id="ARBA00022630"/>
    </source>
</evidence>
<dbReference type="EMBL" id="CP003789">
    <property type="protein sequence ID" value="AGA64053.1"/>
    <property type="molecule type" value="Genomic_DNA"/>
</dbReference>
<dbReference type="InterPro" id="IPR036318">
    <property type="entry name" value="FAD-bd_PCMH-like_sf"/>
</dbReference>
<dbReference type="Proteomes" id="UP000010799">
    <property type="component" value="Chromosome"/>
</dbReference>
<keyword evidence="4" id="KW-0274">FAD</keyword>
<dbReference type="InterPro" id="IPR006094">
    <property type="entry name" value="Oxid_FAD_bind_N"/>
</dbReference>
<evidence type="ECO:0000313" key="6">
    <source>
        <dbReference type="EMBL" id="AGA64053.1"/>
    </source>
</evidence>
<protein>
    <submittedName>
        <fullName evidence="6">D-2-hydroxyglutarate dehydrogenase</fullName>
    </submittedName>
</protein>
<dbReference type="Gene3D" id="3.30.70.2740">
    <property type="match status" value="1"/>
</dbReference>
<dbReference type="Pfam" id="PF01565">
    <property type="entry name" value="FAD_binding_4"/>
    <property type="match status" value="1"/>
</dbReference>
<dbReference type="FunFam" id="1.10.45.10:FF:000001">
    <property type="entry name" value="D-lactate dehydrogenase mitochondrial"/>
    <property type="match status" value="1"/>
</dbReference>
<feature type="domain" description="FAD-binding PCMH-type" evidence="5">
    <location>
        <begin position="39"/>
        <end position="220"/>
    </location>
</feature>
<name>L0ETU5_LIBCB</name>
<dbReference type="Pfam" id="PF02913">
    <property type="entry name" value="FAD-oxidase_C"/>
    <property type="match status" value="1"/>
</dbReference>
<dbReference type="GO" id="GO:0022904">
    <property type="term" value="P:respiratory electron transport chain"/>
    <property type="evidence" value="ECO:0007669"/>
    <property type="project" value="TreeGrafter"/>
</dbReference>
<dbReference type="RefSeq" id="WP_015272480.1">
    <property type="nucleotide sequence ID" value="NC_019907.1"/>
</dbReference>
<dbReference type="KEGG" id="lcc:B488_00600"/>
<sequence length="475" mass="52083">MKTLPDDLLKKFTAIVGESRALHQPTAISPYLTEYRGRYNGSSPLVLLPSCTQEVSRILQLANATKTTITPQGGNTGLVGGQTPRQGENDIVLSLELMNHIREIDSIGNTISVDAGCKLADIQKIAKDNNRLFPLSLPSEESCQIGGNIATNAGGVSVLAYGNMRQLCLGLEVVLPNGEIWDGMYKLVKDNSGYDLRDLFIGSEGTLGVITGAILKLFPNPIGHQVALAAVSSPKDALQVLQLSRSIADNTLKSFEFIALSAIQFIIKHTDNKLPAPLKNSHPWYILIDIASTESEIRAYQIITEILNESISRNIILEAKLASSEEEANKIWNIRKKISLAQSQEGKSIKHDISVPLDKIPYFLLEAEKKILSTFPEARICCFGHLGDGNIHFNIFPPLNASEDQFTEHWDKISNLVHSIVLSYNGSIAAEHGIGQLKRDYLEKISSKTKITIMKKIKRALDPVGIMNPGKVISI</sequence>
<dbReference type="InterPro" id="IPR016166">
    <property type="entry name" value="FAD-bd_PCMH"/>
</dbReference>
<organism evidence="6 7">
    <name type="scientific">Liberibacter crescens (strain BT-1)</name>
    <dbReference type="NCBI Taxonomy" id="1215343"/>
    <lineage>
        <taxon>Bacteria</taxon>
        <taxon>Pseudomonadati</taxon>
        <taxon>Pseudomonadota</taxon>
        <taxon>Alphaproteobacteria</taxon>
        <taxon>Hyphomicrobiales</taxon>
        <taxon>Rhizobiaceae</taxon>
        <taxon>Liberibacter</taxon>
    </lineage>
</organism>
<evidence type="ECO:0000256" key="1">
    <source>
        <dbReference type="ARBA" id="ARBA00001974"/>
    </source>
</evidence>
<proteinExistence type="inferred from homology"/>
<evidence type="ECO:0000256" key="4">
    <source>
        <dbReference type="ARBA" id="ARBA00022827"/>
    </source>
</evidence>
<comment type="cofactor">
    <cofactor evidence="1">
        <name>FAD</name>
        <dbReference type="ChEBI" id="CHEBI:57692"/>
    </cofactor>
</comment>
<dbReference type="AlphaFoldDB" id="L0ETU5"/>
<accession>L0ETU5</accession>
<dbReference type="GO" id="GO:0003824">
    <property type="term" value="F:catalytic activity"/>
    <property type="evidence" value="ECO:0007669"/>
    <property type="project" value="InterPro"/>
</dbReference>
<dbReference type="HOGENOM" id="CLU_017779_4_1_5"/>
<dbReference type="Gene3D" id="3.30.43.10">
    <property type="entry name" value="Uridine Diphospho-n-acetylenolpyruvylglucosamine Reductase, domain 2"/>
    <property type="match status" value="1"/>
</dbReference>
<evidence type="ECO:0000256" key="2">
    <source>
        <dbReference type="ARBA" id="ARBA00008000"/>
    </source>
</evidence>
<dbReference type="InterPro" id="IPR016169">
    <property type="entry name" value="FAD-bd_PCMH_sub2"/>
</dbReference>
<dbReference type="PANTHER" id="PTHR43716:SF2">
    <property type="entry name" value="BLL6224 PROTEIN"/>
    <property type="match status" value="1"/>
</dbReference>
<dbReference type="InterPro" id="IPR016164">
    <property type="entry name" value="FAD-linked_Oxase-like_C"/>
</dbReference>
<evidence type="ECO:0000259" key="5">
    <source>
        <dbReference type="PROSITE" id="PS51387"/>
    </source>
</evidence>
<dbReference type="STRING" id="1215343.B488_00600"/>
<dbReference type="Gene3D" id="3.30.70.2190">
    <property type="match status" value="1"/>
</dbReference>
<dbReference type="InterPro" id="IPR016167">
    <property type="entry name" value="FAD-bd_PCMH_sub1"/>
</dbReference>
<dbReference type="eggNOG" id="COG0277">
    <property type="taxonomic scope" value="Bacteria"/>
</dbReference>
<dbReference type="Gene3D" id="1.10.45.10">
    <property type="entry name" value="Vanillyl-alcohol Oxidase, Chain A, domain 4"/>
    <property type="match status" value="1"/>
</dbReference>
<evidence type="ECO:0000313" key="7">
    <source>
        <dbReference type="Proteomes" id="UP000010799"/>
    </source>
</evidence>
<dbReference type="PANTHER" id="PTHR43716">
    <property type="entry name" value="D-2-HYDROXYGLUTARATE DEHYDROGENASE, MITOCHONDRIAL"/>
    <property type="match status" value="1"/>
</dbReference>
<dbReference type="SUPFAM" id="SSF56176">
    <property type="entry name" value="FAD-binding/transporter-associated domain-like"/>
    <property type="match status" value="1"/>
</dbReference>
<gene>
    <name evidence="6" type="ordered locus">B488_00600</name>
</gene>